<dbReference type="Proteomes" id="UP000283530">
    <property type="component" value="Unassembled WGS sequence"/>
</dbReference>
<dbReference type="PANTHER" id="PTHR37196:SF2">
    <property type="entry name" value="TRANSMEMBRANE PROTEIN"/>
    <property type="match status" value="1"/>
</dbReference>
<dbReference type="AlphaFoldDB" id="A0A3S3M4C1"/>
<name>A0A3S3M4C1_9MAGN</name>
<evidence type="ECO:0000313" key="2">
    <source>
        <dbReference type="EMBL" id="RWR73018.1"/>
    </source>
</evidence>
<organism evidence="2 3">
    <name type="scientific">Cinnamomum micranthum f. kanehirae</name>
    <dbReference type="NCBI Taxonomy" id="337451"/>
    <lineage>
        <taxon>Eukaryota</taxon>
        <taxon>Viridiplantae</taxon>
        <taxon>Streptophyta</taxon>
        <taxon>Embryophyta</taxon>
        <taxon>Tracheophyta</taxon>
        <taxon>Spermatophyta</taxon>
        <taxon>Magnoliopsida</taxon>
        <taxon>Magnoliidae</taxon>
        <taxon>Laurales</taxon>
        <taxon>Lauraceae</taxon>
        <taxon>Cinnamomum</taxon>
    </lineage>
</organism>
<feature type="compositionally biased region" description="Basic residues" evidence="1">
    <location>
        <begin position="142"/>
        <end position="156"/>
    </location>
</feature>
<sequence length="156" mass="17207">MGCIYHHCSLLLPPSLESCTNKNSTRSRKTGTLWLKCTPNNQLLGMGGGKGLLLQHFPTRQPQPPNTSSLFLSITSPASSGDYSILLPASAALFFVYWITNFVVPDIISKDFQSDSKDQTLEEVNPMEGESPRIPNQVNSSKHTKRKVTRKSSKSP</sequence>
<dbReference type="OrthoDB" id="1932652at2759"/>
<keyword evidence="3" id="KW-1185">Reference proteome</keyword>
<protein>
    <recommendedName>
        <fullName evidence="4">Transmembrane protein</fullName>
    </recommendedName>
</protein>
<comment type="caution">
    <text evidence="2">The sequence shown here is derived from an EMBL/GenBank/DDBJ whole genome shotgun (WGS) entry which is preliminary data.</text>
</comment>
<feature type="region of interest" description="Disordered" evidence="1">
    <location>
        <begin position="114"/>
        <end position="156"/>
    </location>
</feature>
<proteinExistence type="predicted"/>
<evidence type="ECO:0000313" key="3">
    <source>
        <dbReference type="Proteomes" id="UP000283530"/>
    </source>
</evidence>
<accession>A0A3S3M4C1</accession>
<evidence type="ECO:0000256" key="1">
    <source>
        <dbReference type="SAM" id="MobiDB-lite"/>
    </source>
</evidence>
<dbReference type="PANTHER" id="PTHR37196">
    <property type="entry name" value="TRANSMEMBRANE PROTEIN"/>
    <property type="match status" value="1"/>
</dbReference>
<gene>
    <name evidence="2" type="ORF">CKAN_00126700</name>
</gene>
<dbReference type="STRING" id="337451.A0A3S3M4C1"/>
<dbReference type="EMBL" id="QPKB01000001">
    <property type="protein sequence ID" value="RWR73018.1"/>
    <property type="molecule type" value="Genomic_DNA"/>
</dbReference>
<reference evidence="2 3" key="1">
    <citation type="journal article" date="2019" name="Nat. Plants">
        <title>Stout camphor tree genome fills gaps in understanding of flowering plant genome evolution.</title>
        <authorList>
            <person name="Chaw S.M."/>
            <person name="Liu Y.C."/>
            <person name="Wu Y.W."/>
            <person name="Wang H.Y."/>
            <person name="Lin C.I."/>
            <person name="Wu C.S."/>
            <person name="Ke H.M."/>
            <person name="Chang L.Y."/>
            <person name="Hsu C.Y."/>
            <person name="Yang H.T."/>
            <person name="Sudianto E."/>
            <person name="Hsu M.H."/>
            <person name="Wu K.P."/>
            <person name="Wang L.N."/>
            <person name="Leebens-Mack J.H."/>
            <person name="Tsai I.J."/>
        </authorList>
    </citation>
    <scope>NUCLEOTIDE SEQUENCE [LARGE SCALE GENOMIC DNA]</scope>
    <source>
        <strain evidence="3">cv. Chaw 1501</strain>
        <tissue evidence="2">Young leaves</tissue>
    </source>
</reference>
<evidence type="ECO:0008006" key="4">
    <source>
        <dbReference type="Google" id="ProtNLM"/>
    </source>
</evidence>